<protein>
    <submittedName>
        <fullName evidence="1">Uncharacterized protein</fullName>
    </submittedName>
</protein>
<evidence type="ECO:0000313" key="2">
    <source>
        <dbReference type="Proteomes" id="UP001163321"/>
    </source>
</evidence>
<keyword evidence="2" id="KW-1185">Reference proteome</keyword>
<organism evidence="1 2">
    <name type="scientific">Peronosclerospora sorghi</name>
    <dbReference type="NCBI Taxonomy" id="230839"/>
    <lineage>
        <taxon>Eukaryota</taxon>
        <taxon>Sar</taxon>
        <taxon>Stramenopiles</taxon>
        <taxon>Oomycota</taxon>
        <taxon>Peronosporomycetes</taxon>
        <taxon>Peronosporales</taxon>
        <taxon>Peronosporaceae</taxon>
        <taxon>Peronosclerospora</taxon>
    </lineage>
</organism>
<proteinExistence type="predicted"/>
<gene>
    <name evidence="1" type="ORF">PsorP6_002371</name>
</gene>
<accession>A0ACC0WXU1</accession>
<dbReference type="Proteomes" id="UP001163321">
    <property type="component" value="Chromosome 1"/>
</dbReference>
<reference evidence="1 2" key="1">
    <citation type="journal article" date="2022" name="bioRxiv">
        <title>The genome of the oomycete Peronosclerospora sorghi, a cosmopolitan pathogen of maize and sorghum, is inflated with dispersed pseudogenes.</title>
        <authorList>
            <person name="Fletcher K."/>
            <person name="Martin F."/>
            <person name="Isakeit T."/>
            <person name="Cavanaugh K."/>
            <person name="Magill C."/>
            <person name="Michelmore R."/>
        </authorList>
    </citation>
    <scope>NUCLEOTIDE SEQUENCE [LARGE SCALE GENOMIC DNA]</scope>
    <source>
        <strain evidence="1">P6</strain>
    </source>
</reference>
<evidence type="ECO:0000313" key="1">
    <source>
        <dbReference type="EMBL" id="KAI9922850.1"/>
    </source>
</evidence>
<dbReference type="EMBL" id="CM047580">
    <property type="protein sequence ID" value="KAI9922850.1"/>
    <property type="molecule type" value="Genomic_DNA"/>
</dbReference>
<sequence length="69" mass="7812">MQYRVQVQEFVPPSAAVPDEKPIVLLGFKVPMTTVSGLNVETLLISNEKYRPYKGVRAMTKSGRFQIRT</sequence>
<name>A0ACC0WXU1_9STRA</name>
<comment type="caution">
    <text evidence="1">The sequence shown here is derived from an EMBL/GenBank/DDBJ whole genome shotgun (WGS) entry which is preliminary data.</text>
</comment>